<dbReference type="SMART" id="SM00387">
    <property type="entry name" value="HATPase_c"/>
    <property type="match status" value="1"/>
</dbReference>
<comment type="caution">
    <text evidence="14">The sequence shown here is derived from an EMBL/GenBank/DDBJ whole genome shotgun (WGS) entry which is preliminary data.</text>
</comment>
<dbReference type="PROSITE" id="PS50885">
    <property type="entry name" value="HAMP"/>
    <property type="match status" value="1"/>
</dbReference>
<name>A0A845EY84_9BACL</name>
<evidence type="ECO:0000313" key="15">
    <source>
        <dbReference type="Proteomes" id="UP000447833"/>
    </source>
</evidence>
<keyword evidence="9 12" id="KW-1133">Transmembrane helix</keyword>
<dbReference type="GO" id="GO:0005886">
    <property type="term" value="C:plasma membrane"/>
    <property type="evidence" value="ECO:0007669"/>
    <property type="project" value="UniProtKB-SubCell"/>
</dbReference>
<feature type="domain" description="HAMP" evidence="13">
    <location>
        <begin position="307"/>
        <end position="364"/>
    </location>
</feature>
<accession>A0A845EY84</accession>
<organism evidence="14 15">
    <name type="scientific">Guptibacillus hwajinpoensis</name>
    <dbReference type="NCBI Taxonomy" id="208199"/>
    <lineage>
        <taxon>Bacteria</taxon>
        <taxon>Bacillati</taxon>
        <taxon>Bacillota</taxon>
        <taxon>Bacilli</taxon>
        <taxon>Bacillales</taxon>
        <taxon>Guptibacillaceae</taxon>
        <taxon>Guptibacillus</taxon>
    </lineage>
</organism>
<dbReference type="Proteomes" id="UP000447833">
    <property type="component" value="Unassembled WGS sequence"/>
</dbReference>
<keyword evidence="4" id="KW-0808">Transferase</keyword>
<keyword evidence="10" id="KW-0902">Two-component regulatory system</keyword>
<evidence type="ECO:0000256" key="9">
    <source>
        <dbReference type="ARBA" id="ARBA00022989"/>
    </source>
</evidence>
<evidence type="ECO:0000256" key="2">
    <source>
        <dbReference type="ARBA" id="ARBA00022475"/>
    </source>
</evidence>
<keyword evidence="8" id="KW-0067">ATP-binding</keyword>
<keyword evidence="6" id="KW-0547">Nucleotide-binding</keyword>
<evidence type="ECO:0000259" key="13">
    <source>
        <dbReference type="PROSITE" id="PS50885"/>
    </source>
</evidence>
<evidence type="ECO:0000256" key="7">
    <source>
        <dbReference type="ARBA" id="ARBA00022777"/>
    </source>
</evidence>
<proteinExistence type="predicted"/>
<evidence type="ECO:0000256" key="12">
    <source>
        <dbReference type="SAM" id="Phobius"/>
    </source>
</evidence>
<comment type="subcellular location">
    <subcellularLocation>
        <location evidence="1">Cell membrane</location>
        <topology evidence="1">Multi-pass membrane protein</topology>
    </subcellularLocation>
</comment>
<gene>
    <name evidence="14" type="ORF">GLW07_08945</name>
</gene>
<evidence type="ECO:0000256" key="4">
    <source>
        <dbReference type="ARBA" id="ARBA00022679"/>
    </source>
</evidence>
<evidence type="ECO:0000256" key="11">
    <source>
        <dbReference type="ARBA" id="ARBA00023136"/>
    </source>
</evidence>
<dbReference type="InterPro" id="IPR003594">
    <property type="entry name" value="HATPase_dom"/>
</dbReference>
<keyword evidence="5 12" id="KW-0812">Transmembrane</keyword>
<reference evidence="14 15" key="1">
    <citation type="submission" date="2019-11" db="EMBL/GenBank/DDBJ databases">
        <title>Genome sequences of 17 halophilic strains isolated from different environments.</title>
        <authorList>
            <person name="Furrow R.E."/>
        </authorList>
    </citation>
    <scope>NUCLEOTIDE SEQUENCE [LARGE SCALE GENOMIC DNA]</scope>
    <source>
        <strain evidence="14 15">22506_14_FS</strain>
    </source>
</reference>
<evidence type="ECO:0000256" key="5">
    <source>
        <dbReference type="ARBA" id="ARBA00022692"/>
    </source>
</evidence>
<evidence type="ECO:0000313" key="14">
    <source>
        <dbReference type="EMBL" id="MYL63478.1"/>
    </source>
</evidence>
<dbReference type="Gene3D" id="3.30.450.20">
    <property type="entry name" value="PAS domain"/>
    <property type="match status" value="1"/>
</dbReference>
<feature type="transmembrane region" description="Helical" evidence="12">
    <location>
        <begin position="287"/>
        <end position="305"/>
    </location>
</feature>
<keyword evidence="3" id="KW-0597">Phosphoprotein</keyword>
<dbReference type="Gene3D" id="6.10.340.10">
    <property type="match status" value="1"/>
</dbReference>
<dbReference type="Pfam" id="PF02518">
    <property type="entry name" value="HATPase_c"/>
    <property type="match status" value="1"/>
</dbReference>
<feature type="transmembrane region" description="Helical" evidence="12">
    <location>
        <begin position="12"/>
        <end position="32"/>
    </location>
</feature>
<sequence length="595" mass="67749">MFFSLRNRLFMIFTLLLTFPFLILSILIPNWFTSIMEERTTSSTIEMMEQYSLYIDSITSQAEDLGKQVLVNPTTQEWIKSEENKTETTDAERLLMKNQLKAELSSMMINNSKSMSVSVYLSDGTGTAGSLPPLEKTNWFDDFYKDDQRWFRSHNDLMADQVNSYLLPLFDINTLDLSGVIKVNFPSSLLENALSKIKLGENGRVYLLDSRGRNVLTGSIDTPKNVVKESLKTIKSKPDSSGLIEVPFEKEEYMVFYQKARVGEWVLVSEITKSELFSQINELQRNLLLTSGWIFLLTIMASYLLSSTIVKPLGELTSAMKLVEKGDFKKAKQLIPSIKTANDEIGYVVDVFGQTSNRLDTLIETEYEANIRRRDAEYKALLLQINPHFLNNTLETIGGLAAQGKTKEVIDVTVHLGRIMRYSLNTESDIVTLGEEMTYIRRFMEILKLRYEEALSVAIEEDPNVSTLPIIKFVIQPLVENSVKYSFIEKTEAVLRISTKKVDDWVEIVIEDNGIGIPESILEELKRNTGRHESRQVLESKGRSIGLKNVLGRLNLYYGEKFTYHITSEKNQGTTIAMRIKNGEEDLHAEGDSGR</sequence>
<dbReference type="InterPro" id="IPR036890">
    <property type="entry name" value="HATPase_C_sf"/>
</dbReference>
<dbReference type="EMBL" id="WMEY01000002">
    <property type="protein sequence ID" value="MYL63478.1"/>
    <property type="molecule type" value="Genomic_DNA"/>
</dbReference>
<dbReference type="GO" id="GO:0000155">
    <property type="term" value="F:phosphorelay sensor kinase activity"/>
    <property type="evidence" value="ECO:0007669"/>
    <property type="project" value="InterPro"/>
</dbReference>
<dbReference type="PANTHER" id="PTHR34220:SF11">
    <property type="entry name" value="SENSOR PROTEIN KINASE HPTS"/>
    <property type="match status" value="1"/>
</dbReference>
<dbReference type="Gene3D" id="3.30.565.10">
    <property type="entry name" value="Histidine kinase-like ATPase, C-terminal domain"/>
    <property type="match status" value="1"/>
</dbReference>
<evidence type="ECO:0000256" key="6">
    <source>
        <dbReference type="ARBA" id="ARBA00022741"/>
    </source>
</evidence>
<evidence type="ECO:0000256" key="10">
    <source>
        <dbReference type="ARBA" id="ARBA00023012"/>
    </source>
</evidence>
<dbReference type="PANTHER" id="PTHR34220">
    <property type="entry name" value="SENSOR HISTIDINE KINASE YPDA"/>
    <property type="match status" value="1"/>
</dbReference>
<dbReference type="InterPro" id="IPR010559">
    <property type="entry name" value="Sig_transdc_His_kin_internal"/>
</dbReference>
<evidence type="ECO:0000256" key="8">
    <source>
        <dbReference type="ARBA" id="ARBA00022840"/>
    </source>
</evidence>
<dbReference type="Pfam" id="PF06580">
    <property type="entry name" value="His_kinase"/>
    <property type="match status" value="1"/>
</dbReference>
<dbReference type="CDD" id="cd06225">
    <property type="entry name" value="HAMP"/>
    <property type="match status" value="1"/>
</dbReference>
<dbReference type="SUPFAM" id="SSF55874">
    <property type="entry name" value="ATPase domain of HSP90 chaperone/DNA topoisomerase II/histidine kinase"/>
    <property type="match status" value="1"/>
</dbReference>
<dbReference type="GO" id="GO:0005524">
    <property type="term" value="F:ATP binding"/>
    <property type="evidence" value="ECO:0007669"/>
    <property type="project" value="UniProtKB-KW"/>
</dbReference>
<evidence type="ECO:0000256" key="1">
    <source>
        <dbReference type="ARBA" id="ARBA00004651"/>
    </source>
</evidence>
<dbReference type="InterPro" id="IPR003660">
    <property type="entry name" value="HAMP_dom"/>
</dbReference>
<protein>
    <submittedName>
        <fullName evidence="14">HAMP domain-containing protein</fullName>
    </submittedName>
</protein>
<evidence type="ECO:0000256" key="3">
    <source>
        <dbReference type="ARBA" id="ARBA00022553"/>
    </source>
</evidence>
<dbReference type="AlphaFoldDB" id="A0A845EY84"/>
<keyword evidence="7" id="KW-0418">Kinase</keyword>
<dbReference type="InterPro" id="IPR050640">
    <property type="entry name" value="Bact_2-comp_sensor_kinase"/>
</dbReference>
<keyword evidence="11 12" id="KW-0472">Membrane</keyword>
<keyword evidence="2" id="KW-1003">Cell membrane</keyword>